<dbReference type="OrthoDB" id="9992480at2759"/>
<evidence type="ECO:0000313" key="1">
    <source>
        <dbReference type="Proteomes" id="UP000694844"/>
    </source>
</evidence>
<dbReference type="Proteomes" id="UP000694844">
    <property type="component" value="Chromosome 2"/>
</dbReference>
<sequence length="357" mass="40613">MESMLFHEATYGFNVSINGIRLWLYARNGRTSPPQQLGLRTRVPDKMEVPIPLRGRKHFYGPAHVQTLTSYEGLKTTLEKFNRELISDPIGGSILNVECAVIKAAEGFERLEVDPDKTVFHETGGTLRRYTQVIRLFYVIGPPARETFDLIDVIPRYTQKPGYGKSAKLETYEETMSRLSRNRPSELKEGRVVNFQTLFPKYTDYRGELDVHSNETDDFVSGTLRRKQMQITRIFKVSGGSPKPLPDTLSSKLFVPVRTGPRSFETMLQTMYRIEWWLRVTGLYVYNVETVPYLFHEHSATGVDASKANVDAPVGVGKYFVTTIRLYFSQPYKEPAPALLPPVIPWRSNGSASCSIL</sequence>
<dbReference type="RefSeq" id="XP_022313276.1">
    <property type="nucleotide sequence ID" value="XM_022457568.1"/>
</dbReference>
<proteinExistence type="predicted"/>
<protein>
    <submittedName>
        <fullName evidence="2">Uncharacterized protein LOC111118226</fullName>
    </submittedName>
</protein>
<evidence type="ECO:0000313" key="2">
    <source>
        <dbReference type="RefSeq" id="XP_022313276.1"/>
    </source>
</evidence>
<reference evidence="2" key="1">
    <citation type="submission" date="2025-08" db="UniProtKB">
        <authorList>
            <consortium name="RefSeq"/>
        </authorList>
    </citation>
    <scope>IDENTIFICATION</scope>
    <source>
        <tissue evidence="2">Whole sample</tissue>
    </source>
</reference>
<dbReference type="KEGG" id="cvn:111118226"/>
<gene>
    <name evidence="2" type="primary">LOC111118226</name>
</gene>
<dbReference type="AlphaFoldDB" id="A0A8B8CFE8"/>
<name>A0A8B8CFE8_CRAVI</name>
<accession>A0A8B8CFE8</accession>
<keyword evidence="1" id="KW-1185">Reference proteome</keyword>
<dbReference type="GeneID" id="111118226"/>
<organism evidence="1 2">
    <name type="scientific">Crassostrea virginica</name>
    <name type="common">Eastern oyster</name>
    <dbReference type="NCBI Taxonomy" id="6565"/>
    <lineage>
        <taxon>Eukaryota</taxon>
        <taxon>Metazoa</taxon>
        <taxon>Spiralia</taxon>
        <taxon>Lophotrochozoa</taxon>
        <taxon>Mollusca</taxon>
        <taxon>Bivalvia</taxon>
        <taxon>Autobranchia</taxon>
        <taxon>Pteriomorphia</taxon>
        <taxon>Ostreida</taxon>
        <taxon>Ostreoidea</taxon>
        <taxon>Ostreidae</taxon>
        <taxon>Crassostrea</taxon>
    </lineage>
</organism>